<proteinExistence type="predicted"/>
<feature type="region of interest" description="Disordered" evidence="1">
    <location>
        <begin position="1"/>
        <end position="32"/>
    </location>
</feature>
<protein>
    <submittedName>
        <fullName evidence="2">Uncharacterized protein</fullName>
    </submittedName>
</protein>
<keyword evidence="3" id="KW-1185">Reference proteome</keyword>
<evidence type="ECO:0000256" key="1">
    <source>
        <dbReference type="SAM" id="MobiDB-lite"/>
    </source>
</evidence>
<feature type="compositionally biased region" description="Polar residues" evidence="1">
    <location>
        <begin position="9"/>
        <end position="31"/>
    </location>
</feature>
<sequence length="318" mass="34178">MSLAKGHQVASSDQELQPASPNLLSGNSLQATPIAVNEEDDVFATAAGDKVKGKEKAVVGEELKDPSPGSSGQQEDGKQDTSAFSSFPAMKSTKSTTTLKGRSLNGLASTPSERTLKLIKSSWKSTENLFAKFRAQEQGTGAVPVVPSLPADGLRPSSHRRPSKSVRFSDENPRTEDVISSEPDHDEGDIIEAQGQQPVDYFPIPENPWQYTREYLLEKIKAEKEGRQCALLPPPPEWFAEIDGIPSRQSIFATGFGRDAITKFVSNVSGSSSGRTQSLMRVVSGDSNASVRTTSSTNEPCKQVLQDMAGPQQVAVEA</sequence>
<gene>
    <name evidence="2" type="ORF">SEUCBS140593_007504</name>
</gene>
<comment type="caution">
    <text evidence="2">The sequence shown here is derived from an EMBL/GenBank/DDBJ whole genome shotgun (WGS) entry which is preliminary data.</text>
</comment>
<evidence type="ECO:0000313" key="2">
    <source>
        <dbReference type="EMBL" id="CAK7230200.1"/>
    </source>
</evidence>
<feature type="region of interest" description="Disordered" evidence="1">
    <location>
        <begin position="140"/>
        <end position="186"/>
    </location>
</feature>
<name>A0ABP0CDQ4_9PEZI</name>
<feature type="compositionally biased region" description="Polar residues" evidence="1">
    <location>
        <begin position="68"/>
        <end position="85"/>
    </location>
</feature>
<evidence type="ECO:0000313" key="3">
    <source>
        <dbReference type="Proteomes" id="UP001642482"/>
    </source>
</evidence>
<accession>A0ABP0CDQ4</accession>
<dbReference type="Proteomes" id="UP001642482">
    <property type="component" value="Unassembled WGS sequence"/>
</dbReference>
<organism evidence="2 3">
    <name type="scientific">Sporothrix eucalyptigena</name>
    <dbReference type="NCBI Taxonomy" id="1812306"/>
    <lineage>
        <taxon>Eukaryota</taxon>
        <taxon>Fungi</taxon>
        <taxon>Dikarya</taxon>
        <taxon>Ascomycota</taxon>
        <taxon>Pezizomycotina</taxon>
        <taxon>Sordariomycetes</taxon>
        <taxon>Sordariomycetidae</taxon>
        <taxon>Ophiostomatales</taxon>
        <taxon>Ophiostomataceae</taxon>
        <taxon>Sporothrix</taxon>
    </lineage>
</organism>
<feature type="compositionally biased region" description="Basic and acidic residues" evidence="1">
    <location>
        <begin position="167"/>
        <end position="177"/>
    </location>
</feature>
<feature type="compositionally biased region" description="Polar residues" evidence="1">
    <location>
        <begin position="92"/>
        <end position="108"/>
    </location>
</feature>
<reference evidence="2 3" key="1">
    <citation type="submission" date="2024-01" db="EMBL/GenBank/DDBJ databases">
        <authorList>
            <person name="Allen C."/>
            <person name="Tagirdzhanova G."/>
        </authorList>
    </citation>
    <scope>NUCLEOTIDE SEQUENCE [LARGE SCALE GENOMIC DNA]</scope>
</reference>
<feature type="compositionally biased region" description="Basic and acidic residues" evidence="1">
    <location>
        <begin position="49"/>
        <end position="65"/>
    </location>
</feature>
<dbReference type="EMBL" id="CAWUHD010000091">
    <property type="protein sequence ID" value="CAK7230200.1"/>
    <property type="molecule type" value="Genomic_DNA"/>
</dbReference>
<feature type="region of interest" description="Disordered" evidence="1">
    <location>
        <begin position="46"/>
        <end position="108"/>
    </location>
</feature>